<dbReference type="Proteomes" id="UP000367750">
    <property type="component" value="Unassembled WGS sequence"/>
</dbReference>
<evidence type="ECO:0000313" key="2">
    <source>
        <dbReference type="EMBL" id="KAA9005417.1"/>
    </source>
</evidence>
<organism evidence="2 3">
    <name type="scientific">Paenibacillus spiritus</name>
    <dbReference type="NCBI Taxonomy" id="2496557"/>
    <lineage>
        <taxon>Bacteria</taxon>
        <taxon>Bacillati</taxon>
        <taxon>Bacillota</taxon>
        <taxon>Bacilli</taxon>
        <taxon>Bacillales</taxon>
        <taxon>Paenibacillaceae</taxon>
        <taxon>Paenibacillus</taxon>
    </lineage>
</organism>
<keyword evidence="3" id="KW-1185">Reference proteome</keyword>
<gene>
    <name evidence="2" type="ORF">F4V43_08070</name>
</gene>
<name>A0A5J5GBK6_9BACL</name>
<proteinExistence type="predicted"/>
<dbReference type="OrthoDB" id="2678247at2"/>
<dbReference type="RefSeq" id="WP_150457730.1">
    <property type="nucleotide sequence ID" value="NZ_VYKK01000008.1"/>
</dbReference>
<keyword evidence="1" id="KW-0732">Signal</keyword>
<feature type="signal peptide" evidence="1">
    <location>
        <begin position="1"/>
        <end position="22"/>
    </location>
</feature>
<protein>
    <submittedName>
        <fullName evidence="2">Uncharacterized protein</fullName>
    </submittedName>
</protein>
<sequence length="181" mass="19408">MKKRAYILSVLVLLLLTLVSTASTGGTFAVARSAGSAAADQAAPAETYTVYLKAFHTDGNGFSVTTDPIDWYEGKAADAMFAKEDPESYREIGGAPDGYYIVNDSDNTITYPVAADASVKVQLFDHTGDPADLDIQWNEPVNLGTFIGQFASSDVIDLGAFPYHITVQNGQIISIVQQYVP</sequence>
<comment type="caution">
    <text evidence="2">The sequence shown here is derived from an EMBL/GenBank/DDBJ whole genome shotgun (WGS) entry which is preliminary data.</text>
</comment>
<feature type="chain" id="PRO_5038928368" evidence="1">
    <location>
        <begin position="23"/>
        <end position="181"/>
    </location>
</feature>
<evidence type="ECO:0000313" key="3">
    <source>
        <dbReference type="Proteomes" id="UP000367750"/>
    </source>
</evidence>
<dbReference type="EMBL" id="VYKK01000008">
    <property type="protein sequence ID" value="KAA9005417.1"/>
    <property type="molecule type" value="Genomic_DNA"/>
</dbReference>
<evidence type="ECO:0000256" key="1">
    <source>
        <dbReference type="SAM" id="SignalP"/>
    </source>
</evidence>
<accession>A0A5J5GBK6</accession>
<dbReference type="AlphaFoldDB" id="A0A5J5GBK6"/>
<reference evidence="2 3" key="1">
    <citation type="submission" date="2019-09" db="EMBL/GenBank/DDBJ databases">
        <title>Bacillus ochoae sp. nov., Paenibacillus whitsoniae sp. nov., Paenibacillus spiritus sp. nov. Isolated from the Mars Exploration Rover during spacecraft assembly.</title>
        <authorList>
            <person name="Seuylemezian A."/>
            <person name="Vaishampayan P."/>
        </authorList>
    </citation>
    <scope>NUCLEOTIDE SEQUENCE [LARGE SCALE GENOMIC DNA]</scope>
    <source>
        <strain evidence="2 3">MER_111</strain>
    </source>
</reference>